<evidence type="ECO:0000313" key="2">
    <source>
        <dbReference type="EMBL" id="AYJ84883.1"/>
    </source>
</evidence>
<reference evidence="2 3" key="1">
    <citation type="submission" date="2018-09" db="EMBL/GenBank/DDBJ databases">
        <title>Sphingomonas peninsula sp. nov., isolated from fildes peninsula, Antarctic soil.</title>
        <authorList>
            <person name="Yingchao G."/>
        </authorList>
    </citation>
    <scope>NUCLEOTIDE SEQUENCE [LARGE SCALE GENOMIC DNA]</scope>
    <source>
        <strain evidence="2 3">YZ-8</strain>
        <plasmid evidence="2 3">unnamed1</plasmid>
    </source>
</reference>
<keyword evidence="3" id="KW-1185">Reference proteome</keyword>
<accession>A0A494TCS3</accession>
<evidence type="ECO:0000256" key="1">
    <source>
        <dbReference type="SAM" id="MobiDB-lite"/>
    </source>
</evidence>
<dbReference type="Proteomes" id="UP000276254">
    <property type="component" value="Plasmid unnamed1"/>
</dbReference>
<dbReference type="AlphaFoldDB" id="A0A494TCS3"/>
<proteinExistence type="predicted"/>
<evidence type="ECO:0000313" key="3">
    <source>
        <dbReference type="Proteomes" id="UP000276254"/>
    </source>
</evidence>
<dbReference type="EMBL" id="CP032828">
    <property type="protein sequence ID" value="AYJ84883.1"/>
    <property type="molecule type" value="Genomic_DNA"/>
</dbReference>
<organism evidence="2 3">
    <name type="scientific">Sphingomonas paeninsulae</name>
    <dbReference type="NCBI Taxonomy" id="2319844"/>
    <lineage>
        <taxon>Bacteria</taxon>
        <taxon>Pseudomonadati</taxon>
        <taxon>Pseudomonadota</taxon>
        <taxon>Alphaproteobacteria</taxon>
        <taxon>Sphingomonadales</taxon>
        <taxon>Sphingomonadaceae</taxon>
        <taxon>Sphingomonas</taxon>
    </lineage>
</organism>
<keyword evidence="2" id="KW-0614">Plasmid</keyword>
<protein>
    <submittedName>
        <fullName evidence="2">Uncharacterized protein</fullName>
    </submittedName>
</protein>
<sequence length="82" mass="8796">MLLPLPTSVAKKIKPVKAGRAGERVLALSFVELDCGSRRSCGFSSQSSVLLKRIGFADRDAVPRGNKGSAGRDRRSAARLVR</sequence>
<geneLocation type="plasmid" evidence="2">
    <name>unnamed1</name>
</geneLocation>
<feature type="region of interest" description="Disordered" evidence="1">
    <location>
        <begin position="60"/>
        <end position="82"/>
    </location>
</feature>
<dbReference type="KEGG" id="spha:D3Y57_02085"/>
<gene>
    <name evidence="2" type="ORF">D3Y57_02085</name>
</gene>
<name>A0A494TCS3_SPHPE</name>